<evidence type="ECO:0000256" key="1">
    <source>
        <dbReference type="SAM" id="MobiDB-lite"/>
    </source>
</evidence>
<protein>
    <submittedName>
        <fullName evidence="2">Uncharacterized protein</fullName>
    </submittedName>
</protein>
<organism evidence="2">
    <name type="scientific">Chromera velia CCMP2878</name>
    <dbReference type="NCBI Taxonomy" id="1169474"/>
    <lineage>
        <taxon>Eukaryota</taxon>
        <taxon>Sar</taxon>
        <taxon>Alveolata</taxon>
        <taxon>Colpodellida</taxon>
        <taxon>Chromeraceae</taxon>
        <taxon>Chromera</taxon>
    </lineage>
</organism>
<name>A0A0G4F4P5_9ALVE</name>
<dbReference type="AlphaFoldDB" id="A0A0G4F4P5"/>
<gene>
    <name evidence="2" type="ORF">Cvel_15116</name>
</gene>
<evidence type="ECO:0000313" key="2">
    <source>
        <dbReference type="EMBL" id="CEM07044.1"/>
    </source>
</evidence>
<proteinExistence type="predicted"/>
<feature type="compositionally biased region" description="Low complexity" evidence="1">
    <location>
        <begin position="25"/>
        <end position="35"/>
    </location>
</feature>
<dbReference type="EMBL" id="CDMZ01000115">
    <property type="protein sequence ID" value="CEM07044.1"/>
    <property type="molecule type" value="Genomic_DNA"/>
</dbReference>
<feature type="compositionally biased region" description="Polar residues" evidence="1">
    <location>
        <begin position="1"/>
        <end position="24"/>
    </location>
</feature>
<feature type="region of interest" description="Disordered" evidence="1">
    <location>
        <begin position="1"/>
        <end position="64"/>
    </location>
</feature>
<sequence>MTSDTRGNSSKGSLAMSPSPSQHRTTTVPSDTSTTGWLHTASPSEISPRFSLPVPPPPAAGPQRPRVVQAELDFNPAAEAQYYSTHLPLLNAEQRARHDAVMTALTQ</sequence>
<reference evidence="2" key="1">
    <citation type="submission" date="2014-11" db="EMBL/GenBank/DDBJ databases">
        <authorList>
            <person name="Otto D Thomas"/>
            <person name="Naeem Raeece"/>
        </authorList>
    </citation>
    <scope>NUCLEOTIDE SEQUENCE</scope>
</reference>
<accession>A0A0G4F4P5</accession>
<dbReference type="VEuPathDB" id="CryptoDB:Cvel_15116"/>